<dbReference type="Proteomes" id="UP001142489">
    <property type="component" value="Unassembled WGS sequence"/>
</dbReference>
<dbReference type="AlphaFoldDB" id="A0A9Q0XP26"/>
<comment type="caution">
    <text evidence="1">The sequence shown here is derived from an EMBL/GenBank/DDBJ whole genome shotgun (WGS) entry which is preliminary data.</text>
</comment>
<keyword evidence="2" id="KW-1185">Reference proteome</keyword>
<gene>
    <name evidence="1" type="ORF">JRQ81_019508</name>
</gene>
<accession>A0A9Q0XP26</accession>
<evidence type="ECO:0000313" key="1">
    <source>
        <dbReference type="EMBL" id="KAJ7319997.1"/>
    </source>
</evidence>
<evidence type="ECO:0000313" key="2">
    <source>
        <dbReference type="Proteomes" id="UP001142489"/>
    </source>
</evidence>
<reference evidence="1" key="1">
    <citation type="journal article" date="2023" name="DNA Res.">
        <title>Chromosome-level genome assembly of Phrynocephalus forsythii using third-generation DNA sequencing and Hi-C analysis.</title>
        <authorList>
            <person name="Qi Y."/>
            <person name="Zhao W."/>
            <person name="Zhao Y."/>
            <person name="Niu C."/>
            <person name="Cao S."/>
            <person name="Zhang Y."/>
        </authorList>
    </citation>
    <scope>NUCLEOTIDE SEQUENCE</scope>
    <source>
        <tissue evidence="1">Muscle</tissue>
    </source>
</reference>
<organism evidence="1 2">
    <name type="scientific">Phrynocephalus forsythii</name>
    <dbReference type="NCBI Taxonomy" id="171643"/>
    <lineage>
        <taxon>Eukaryota</taxon>
        <taxon>Metazoa</taxon>
        <taxon>Chordata</taxon>
        <taxon>Craniata</taxon>
        <taxon>Vertebrata</taxon>
        <taxon>Euteleostomi</taxon>
        <taxon>Lepidosauria</taxon>
        <taxon>Squamata</taxon>
        <taxon>Bifurcata</taxon>
        <taxon>Unidentata</taxon>
        <taxon>Episquamata</taxon>
        <taxon>Toxicofera</taxon>
        <taxon>Iguania</taxon>
        <taxon>Acrodonta</taxon>
        <taxon>Agamidae</taxon>
        <taxon>Agaminae</taxon>
        <taxon>Phrynocephalus</taxon>
    </lineage>
</organism>
<dbReference type="EMBL" id="JAPFRF010000010">
    <property type="protein sequence ID" value="KAJ7319997.1"/>
    <property type="molecule type" value="Genomic_DNA"/>
</dbReference>
<proteinExistence type="predicted"/>
<protein>
    <submittedName>
        <fullName evidence="1">Uncharacterized protein</fullName>
    </submittedName>
</protein>
<name>A0A9Q0XP26_9SAUR</name>
<sequence>MSNLTPLETLQNQFLCRLLKLPPCMSNASIRLELQIPSLVTTIWKQVFNYWLAAWHRLPDHYLFQGLWRDEYTNPWSSKIHAKLLSIGISPSDSLKIDLAIAKRLIGQRMDDIEFQINHSLGGGVCSPQYFGIVPSGRIPSYLSSLYSISHRLTFTSARFNVFPSNVRRHRFSKGSVSPLCECDKKS</sequence>
<feature type="non-terminal residue" evidence="1">
    <location>
        <position position="187"/>
    </location>
</feature>